<dbReference type="SUPFAM" id="SSF56436">
    <property type="entry name" value="C-type lectin-like"/>
    <property type="match status" value="1"/>
</dbReference>
<dbReference type="PANTHER" id="PTHR23150:SF19">
    <property type="entry name" value="FORMYLGLYCINE-GENERATING ENZYME"/>
    <property type="match status" value="1"/>
</dbReference>
<dbReference type="EMBL" id="UINC01108123">
    <property type="protein sequence ID" value="SVC73992.1"/>
    <property type="molecule type" value="Genomic_DNA"/>
</dbReference>
<dbReference type="InterPro" id="IPR051043">
    <property type="entry name" value="Sulfatase_Mod_Factor_Kinase"/>
</dbReference>
<proteinExistence type="predicted"/>
<evidence type="ECO:0000259" key="1">
    <source>
        <dbReference type="Pfam" id="PF03781"/>
    </source>
</evidence>
<dbReference type="PANTHER" id="PTHR23150">
    <property type="entry name" value="SULFATASE MODIFYING FACTOR 1, 2"/>
    <property type="match status" value="1"/>
</dbReference>
<protein>
    <recommendedName>
        <fullName evidence="1">Sulfatase-modifying factor enzyme-like domain-containing protein</fullName>
    </recommendedName>
</protein>
<dbReference type="GO" id="GO:0120147">
    <property type="term" value="F:formylglycine-generating oxidase activity"/>
    <property type="evidence" value="ECO:0007669"/>
    <property type="project" value="TreeGrafter"/>
</dbReference>
<dbReference type="InterPro" id="IPR005532">
    <property type="entry name" value="SUMF_dom"/>
</dbReference>
<accession>A0A382PPR9</accession>
<evidence type="ECO:0000313" key="2">
    <source>
        <dbReference type="EMBL" id="SVC73992.1"/>
    </source>
</evidence>
<feature type="non-terminal residue" evidence="2">
    <location>
        <position position="162"/>
    </location>
</feature>
<dbReference type="Pfam" id="PF03781">
    <property type="entry name" value="FGE-sulfatase"/>
    <property type="match status" value="1"/>
</dbReference>
<dbReference type="Gene3D" id="3.90.1580.10">
    <property type="entry name" value="paralog of FGE (formylglycine-generating enzyme)"/>
    <property type="match status" value="1"/>
</dbReference>
<sequence length="162" mass="18606">MGPAKFFFKGENYPAEQINWYKANEYCKKIGKRLPSELEWEKAAKGGTTTKYFWSMKPDADYAWYGGDYDLGHHPVGKKKPNNFGLHDTSGNVWEWTSTKGETKSKFSEERLNKRVARGGAFNVSANLITSSSRLSLFSKNRLFECRFSLCQVVLIRPPLKY</sequence>
<dbReference type="InterPro" id="IPR042095">
    <property type="entry name" value="SUMF_sf"/>
</dbReference>
<dbReference type="AlphaFoldDB" id="A0A382PPR9"/>
<reference evidence="2" key="1">
    <citation type="submission" date="2018-05" db="EMBL/GenBank/DDBJ databases">
        <authorList>
            <person name="Lanie J.A."/>
            <person name="Ng W.-L."/>
            <person name="Kazmierczak K.M."/>
            <person name="Andrzejewski T.M."/>
            <person name="Davidsen T.M."/>
            <person name="Wayne K.J."/>
            <person name="Tettelin H."/>
            <person name="Glass J.I."/>
            <person name="Rusch D."/>
            <person name="Podicherti R."/>
            <person name="Tsui H.-C.T."/>
            <person name="Winkler M.E."/>
        </authorList>
    </citation>
    <scope>NUCLEOTIDE SEQUENCE</scope>
</reference>
<dbReference type="InterPro" id="IPR016187">
    <property type="entry name" value="CTDL_fold"/>
</dbReference>
<name>A0A382PPR9_9ZZZZ</name>
<gene>
    <name evidence="2" type="ORF">METZ01_LOCUS326846</name>
</gene>
<organism evidence="2">
    <name type="scientific">marine metagenome</name>
    <dbReference type="NCBI Taxonomy" id="408172"/>
    <lineage>
        <taxon>unclassified sequences</taxon>
        <taxon>metagenomes</taxon>
        <taxon>ecological metagenomes</taxon>
    </lineage>
</organism>
<feature type="domain" description="Sulfatase-modifying factor enzyme-like" evidence="1">
    <location>
        <begin position="8"/>
        <end position="134"/>
    </location>
</feature>